<keyword evidence="2" id="KW-1185">Reference proteome</keyword>
<sequence length="281" mass="29797">MPAASHQGLLHAAFIVSTDSSLQGDDDKEDRSLLYAFPDGVSAGNAGGHINSFKSVSLAVRGVLDSICGEKSKLVHLEQEGSRLLLASVHLESVMLVVVFRSLVPPAAATRLALGLAESLVLLLGPCTAWGLGGGRDASSPAALRRQAETLATLDRVFGGLLSQVAGPGWGTSLAPWTSFESSCLHLPLPPRLQQRLAALAADHAAQHRKAPFSFFRKNSCLMYRGLLLASDLHPPHARQIWTLLWALGVLQPRHSGGLPCQILTRIIHLPLPAAGTTTTT</sequence>
<feature type="non-terminal residue" evidence="1">
    <location>
        <position position="1"/>
    </location>
</feature>
<organism evidence="1 2">
    <name type="scientific">Astrephomene gubernaculifera</name>
    <dbReference type="NCBI Taxonomy" id="47775"/>
    <lineage>
        <taxon>Eukaryota</taxon>
        <taxon>Viridiplantae</taxon>
        <taxon>Chlorophyta</taxon>
        <taxon>core chlorophytes</taxon>
        <taxon>Chlorophyceae</taxon>
        <taxon>CS clade</taxon>
        <taxon>Chlamydomonadales</taxon>
        <taxon>Astrephomenaceae</taxon>
        <taxon>Astrephomene</taxon>
    </lineage>
</organism>
<evidence type="ECO:0000313" key="2">
    <source>
        <dbReference type="Proteomes" id="UP001054857"/>
    </source>
</evidence>
<dbReference type="Proteomes" id="UP001054857">
    <property type="component" value="Unassembled WGS sequence"/>
</dbReference>
<protein>
    <submittedName>
        <fullName evidence="1">Uncharacterized protein</fullName>
    </submittedName>
</protein>
<reference evidence="1 2" key="1">
    <citation type="journal article" date="2021" name="Sci. Rep.">
        <title>Genome sequencing of the multicellular alga Astrephomene provides insights into convergent evolution of germ-soma differentiation.</title>
        <authorList>
            <person name="Yamashita S."/>
            <person name="Yamamoto K."/>
            <person name="Matsuzaki R."/>
            <person name="Suzuki S."/>
            <person name="Yamaguchi H."/>
            <person name="Hirooka S."/>
            <person name="Minakuchi Y."/>
            <person name="Miyagishima S."/>
            <person name="Kawachi M."/>
            <person name="Toyoda A."/>
            <person name="Nozaki H."/>
        </authorList>
    </citation>
    <scope>NUCLEOTIDE SEQUENCE [LARGE SCALE GENOMIC DNA]</scope>
    <source>
        <strain evidence="1 2">NIES-4017</strain>
    </source>
</reference>
<gene>
    <name evidence="1" type="ORF">Agub_g374</name>
</gene>
<dbReference type="AlphaFoldDB" id="A0AAD3HGK5"/>
<accession>A0AAD3HGK5</accession>
<name>A0AAD3HGK5_9CHLO</name>
<proteinExistence type="predicted"/>
<comment type="caution">
    <text evidence="1">The sequence shown here is derived from an EMBL/GenBank/DDBJ whole genome shotgun (WGS) entry which is preliminary data.</text>
</comment>
<dbReference type="EMBL" id="BMAR01000001">
    <property type="protein sequence ID" value="GFR39873.1"/>
    <property type="molecule type" value="Genomic_DNA"/>
</dbReference>
<evidence type="ECO:0000313" key="1">
    <source>
        <dbReference type="EMBL" id="GFR39873.1"/>
    </source>
</evidence>